<protein>
    <recommendedName>
        <fullName evidence="2">Poly(A) RNA polymerase mitochondrial-like central palm domain-containing protein</fullName>
    </recommendedName>
</protein>
<dbReference type="SUPFAM" id="SSF81631">
    <property type="entry name" value="PAP/OAS1 substrate-binding domain"/>
    <property type="match status" value="1"/>
</dbReference>
<organism evidence="3 4">
    <name type="scientific">Pisum sativum</name>
    <name type="common">Garden pea</name>
    <name type="synonym">Lathyrus oleraceus</name>
    <dbReference type="NCBI Taxonomy" id="3888"/>
    <lineage>
        <taxon>Eukaryota</taxon>
        <taxon>Viridiplantae</taxon>
        <taxon>Streptophyta</taxon>
        <taxon>Embryophyta</taxon>
        <taxon>Tracheophyta</taxon>
        <taxon>Spermatophyta</taxon>
        <taxon>Magnoliopsida</taxon>
        <taxon>eudicotyledons</taxon>
        <taxon>Gunneridae</taxon>
        <taxon>Pentapetalae</taxon>
        <taxon>rosids</taxon>
        <taxon>fabids</taxon>
        <taxon>Fabales</taxon>
        <taxon>Fabaceae</taxon>
        <taxon>Papilionoideae</taxon>
        <taxon>50 kb inversion clade</taxon>
        <taxon>NPAAA clade</taxon>
        <taxon>Hologalegina</taxon>
        <taxon>IRL clade</taxon>
        <taxon>Fabeae</taxon>
        <taxon>Lathyrus</taxon>
    </lineage>
</organism>
<feature type="domain" description="Poly(A) RNA polymerase mitochondrial-like central palm" evidence="2">
    <location>
        <begin position="39"/>
        <end position="180"/>
    </location>
</feature>
<dbReference type="PANTHER" id="PTHR12271:SF134">
    <property type="entry name" value="NUCLEOTIDYLTRANSFERASE FAMILY PROTEIN"/>
    <property type="match status" value="1"/>
</dbReference>
<dbReference type="PANTHER" id="PTHR12271">
    <property type="entry name" value="POLY A POLYMERASE CID PAP -RELATED"/>
    <property type="match status" value="1"/>
</dbReference>
<evidence type="ECO:0000313" key="4">
    <source>
        <dbReference type="Proteomes" id="UP001058974"/>
    </source>
</evidence>
<sequence>MTHLSLMSDQLKAAEKLESEKLARINFDPTRIVDLDALLCDAYDKQCPKPVHYHNRRDLIRIFNMMAKEIYGNSKFSPVVEEYGSFVMDIFNEKSDLDLSINFNKHSIEISRQKKIETLRRFSKKLRSIQRNGHVTALEVILSAKVPIIKVTDTGTGIECDLSVGNWDGIAKSHIIRAISAIDERFQKLSLLMKSWAKAHNINSSKDATLNSLSIVSFVAFHLQTCDPPILPPFSTLLEEGTDLESVTKIVKTYTNYGNKNKESLAKLFVTLLVKLASVENLWQNGYCSSSYKGSWVLKSWKYSMSIEDFTDPSQNVARAVRAEGFMAIYKCIHNSIDYVSRFLNGEIQGIELMDHLFGKPMVSSPGVKGTSTSTIDERKNNPPILQNPRPTKKKKRSLAKNQVPDFQRTKPRGTDQVHVPCSTLGVQSTSTCNINGNKNNPSTSSINENKNTLPTSNINENKDNPPTSTINGNKNTPPASSINENKNNPPTSTINGNKNTPPASGINENKNTPPTSSINENKNNPPTSNIIGNKNKPPTLRNPSPTKKQRRQLGKNQVRDFHRTEPWSTGQVYVPPSSNMPNGVASFTPPLPYQYQSPFATYSSNFKEHHSYVPRNVPPPPFGLNPVVFQGSYNPSVQSHHVSSQIHGDFFPTHHQNAVASNPYQGPFPHSSLQGRDYAHSRDYASPHVRDYTSLHRRDYASPHIRDYASLHRRDYASLHRRDYASPQGDYPMYNHRSD</sequence>
<dbReference type="AlphaFoldDB" id="A0A9D4WNA5"/>
<dbReference type="Pfam" id="PF22600">
    <property type="entry name" value="MTPAP-like_central"/>
    <property type="match status" value="1"/>
</dbReference>
<feature type="region of interest" description="Disordered" evidence="1">
    <location>
        <begin position="656"/>
        <end position="677"/>
    </location>
</feature>
<dbReference type="SUPFAM" id="SSF81301">
    <property type="entry name" value="Nucleotidyltransferase"/>
    <property type="match status" value="1"/>
</dbReference>
<dbReference type="CDD" id="cd05402">
    <property type="entry name" value="NT_PAP_TUTase"/>
    <property type="match status" value="1"/>
</dbReference>
<feature type="compositionally biased region" description="Polar residues" evidence="1">
    <location>
        <begin position="425"/>
        <end position="533"/>
    </location>
</feature>
<evidence type="ECO:0000259" key="2">
    <source>
        <dbReference type="Pfam" id="PF22600"/>
    </source>
</evidence>
<dbReference type="InterPro" id="IPR054708">
    <property type="entry name" value="MTPAP-like_central"/>
</dbReference>
<feature type="region of interest" description="Disordered" evidence="1">
    <location>
        <begin position="364"/>
        <end position="575"/>
    </location>
</feature>
<evidence type="ECO:0000313" key="3">
    <source>
        <dbReference type="EMBL" id="KAI5404895.1"/>
    </source>
</evidence>
<comment type="caution">
    <text evidence="3">The sequence shown here is derived from an EMBL/GenBank/DDBJ whole genome shotgun (WGS) entry which is preliminary data.</text>
</comment>
<dbReference type="EMBL" id="JAMSHJ010000005">
    <property type="protein sequence ID" value="KAI5404895.1"/>
    <property type="molecule type" value="Genomic_DNA"/>
</dbReference>
<gene>
    <name evidence="3" type="ORF">KIW84_051885</name>
</gene>
<dbReference type="Gene3D" id="3.30.460.10">
    <property type="entry name" value="Beta Polymerase, domain 2"/>
    <property type="match status" value="1"/>
</dbReference>
<dbReference type="GO" id="GO:0031123">
    <property type="term" value="P:RNA 3'-end processing"/>
    <property type="evidence" value="ECO:0007669"/>
    <property type="project" value="TreeGrafter"/>
</dbReference>
<proteinExistence type="predicted"/>
<name>A0A9D4WNA5_PEA</name>
<dbReference type="Gramene" id="Psat05G0188500-T1">
    <property type="protein sequence ID" value="KAI5404895.1"/>
    <property type="gene ID" value="KIW84_051885"/>
</dbReference>
<evidence type="ECO:0000256" key="1">
    <source>
        <dbReference type="SAM" id="MobiDB-lite"/>
    </source>
</evidence>
<dbReference type="Gene3D" id="1.10.1410.10">
    <property type="match status" value="1"/>
</dbReference>
<reference evidence="3 4" key="1">
    <citation type="journal article" date="2022" name="Nat. Genet.">
        <title>Improved pea reference genome and pan-genome highlight genomic features and evolutionary characteristics.</title>
        <authorList>
            <person name="Yang T."/>
            <person name="Liu R."/>
            <person name="Luo Y."/>
            <person name="Hu S."/>
            <person name="Wang D."/>
            <person name="Wang C."/>
            <person name="Pandey M.K."/>
            <person name="Ge S."/>
            <person name="Xu Q."/>
            <person name="Li N."/>
            <person name="Li G."/>
            <person name="Huang Y."/>
            <person name="Saxena R.K."/>
            <person name="Ji Y."/>
            <person name="Li M."/>
            <person name="Yan X."/>
            <person name="He Y."/>
            <person name="Liu Y."/>
            <person name="Wang X."/>
            <person name="Xiang C."/>
            <person name="Varshney R.K."/>
            <person name="Ding H."/>
            <person name="Gao S."/>
            <person name="Zong X."/>
        </authorList>
    </citation>
    <scope>NUCLEOTIDE SEQUENCE [LARGE SCALE GENOMIC DNA]</scope>
    <source>
        <strain evidence="3 4">cv. Zhongwan 6</strain>
    </source>
</reference>
<accession>A0A9D4WNA5</accession>
<dbReference type="InterPro" id="IPR043519">
    <property type="entry name" value="NT_sf"/>
</dbReference>
<dbReference type="GO" id="GO:0016779">
    <property type="term" value="F:nucleotidyltransferase activity"/>
    <property type="evidence" value="ECO:0007669"/>
    <property type="project" value="TreeGrafter"/>
</dbReference>
<dbReference type="Proteomes" id="UP001058974">
    <property type="component" value="Chromosome 5"/>
</dbReference>
<keyword evidence="4" id="KW-1185">Reference proteome</keyword>
<feature type="compositionally biased region" description="Polar residues" evidence="1">
    <location>
        <begin position="656"/>
        <end position="665"/>
    </location>
</feature>